<reference evidence="2" key="1">
    <citation type="journal article" date="2015" name="Nature">
        <title>Complex archaea that bridge the gap between prokaryotes and eukaryotes.</title>
        <authorList>
            <person name="Spang A."/>
            <person name="Saw J.H."/>
            <person name="Jorgensen S.L."/>
            <person name="Zaremba-Niedzwiedzka K."/>
            <person name="Martijn J."/>
            <person name="Lind A.E."/>
            <person name="van Eijk R."/>
            <person name="Schleper C."/>
            <person name="Guy L."/>
            <person name="Ettema T.J."/>
        </authorList>
    </citation>
    <scope>NUCLEOTIDE SEQUENCE</scope>
</reference>
<evidence type="ECO:0000313" key="2">
    <source>
        <dbReference type="EMBL" id="KKL72899.1"/>
    </source>
</evidence>
<accession>A0A0F9EG28</accession>
<protein>
    <submittedName>
        <fullName evidence="2">Uncharacterized protein</fullName>
    </submittedName>
</protein>
<organism evidence="2">
    <name type="scientific">marine sediment metagenome</name>
    <dbReference type="NCBI Taxonomy" id="412755"/>
    <lineage>
        <taxon>unclassified sequences</taxon>
        <taxon>metagenomes</taxon>
        <taxon>ecological metagenomes</taxon>
    </lineage>
</organism>
<gene>
    <name evidence="2" type="ORF">LCGC14_2080250</name>
</gene>
<dbReference type="EMBL" id="LAZR01025126">
    <property type="protein sequence ID" value="KKL72899.1"/>
    <property type="molecule type" value="Genomic_DNA"/>
</dbReference>
<dbReference type="AlphaFoldDB" id="A0A0F9EG28"/>
<keyword evidence="1" id="KW-0472">Membrane</keyword>
<feature type="transmembrane region" description="Helical" evidence="1">
    <location>
        <begin position="34"/>
        <end position="61"/>
    </location>
</feature>
<name>A0A0F9EG28_9ZZZZ</name>
<sequence length="75" mass="8081">MVEHILSVMQVICGWINTRPWYLDPLACISTLSVVLAGGIVVFCVTVLPIMLFVIGIVWLLNRGEGGGNNLLSGP</sequence>
<keyword evidence="1" id="KW-0812">Transmembrane</keyword>
<keyword evidence="1" id="KW-1133">Transmembrane helix</keyword>
<proteinExistence type="predicted"/>
<comment type="caution">
    <text evidence="2">The sequence shown here is derived from an EMBL/GenBank/DDBJ whole genome shotgun (WGS) entry which is preliminary data.</text>
</comment>
<evidence type="ECO:0000256" key="1">
    <source>
        <dbReference type="SAM" id="Phobius"/>
    </source>
</evidence>